<dbReference type="GO" id="GO:0015074">
    <property type="term" value="P:DNA integration"/>
    <property type="evidence" value="ECO:0007669"/>
    <property type="project" value="InterPro"/>
</dbReference>
<keyword evidence="3" id="KW-0233">DNA recombination</keyword>
<dbReference type="PATRIC" id="fig|29311.18.peg.1418"/>
<dbReference type="PANTHER" id="PTHR30349:SF64">
    <property type="entry name" value="PROPHAGE INTEGRASE INTD-RELATED"/>
    <property type="match status" value="1"/>
</dbReference>
<evidence type="ECO:0000313" key="8">
    <source>
        <dbReference type="Proteomes" id="UP000036334"/>
    </source>
</evidence>
<dbReference type="EMBL" id="LDPR01000005">
    <property type="protein sequence ID" value="KLO37463.1"/>
    <property type="molecule type" value="Genomic_DNA"/>
</dbReference>
<keyword evidence="8" id="KW-1185">Reference proteome</keyword>
<reference evidence="7 8" key="1">
    <citation type="submission" date="2015-05" db="EMBL/GenBank/DDBJ databases">
        <title>Genome sequence of Mycobacterium haemophilum.</title>
        <authorList>
            <person name="Greninger A.L."/>
            <person name="Cunningham G."/>
            <person name="Miller S."/>
        </authorList>
    </citation>
    <scope>NUCLEOTIDE SEQUENCE [LARGE SCALE GENOMIC DNA]</scope>
    <source>
        <strain evidence="8">UC1</strain>
    </source>
</reference>
<dbReference type="RefSeq" id="WP_047315756.1">
    <property type="nucleotide sequence ID" value="NZ_LDPQ01000016.1"/>
</dbReference>
<dbReference type="Pfam" id="PF00589">
    <property type="entry name" value="Phage_integrase"/>
    <property type="match status" value="1"/>
</dbReference>
<dbReference type="InterPro" id="IPR002104">
    <property type="entry name" value="Integrase_catalytic"/>
</dbReference>
<dbReference type="CDD" id="cd00397">
    <property type="entry name" value="DNA_BRE_C"/>
    <property type="match status" value="1"/>
</dbReference>
<dbReference type="GO" id="GO:0003677">
    <property type="term" value="F:DNA binding"/>
    <property type="evidence" value="ECO:0007669"/>
    <property type="project" value="UniProtKB-UniRule"/>
</dbReference>
<comment type="caution">
    <text evidence="7">The sequence shown here is derived from an EMBL/GenBank/DDBJ whole genome shotgun (WGS) entry which is preliminary data.</text>
</comment>
<evidence type="ECO:0000256" key="1">
    <source>
        <dbReference type="ARBA" id="ARBA00008857"/>
    </source>
</evidence>
<name>A0A0I9TFU1_9MYCO</name>
<accession>A0A0I9TFU1</accession>
<dbReference type="PROSITE" id="PS51898">
    <property type="entry name" value="TYR_RECOMBINASE"/>
    <property type="match status" value="1"/>
</dbReference>
<comment type="similarity">
    <text evidence="1">Belongs to the 'phage' integrase family.</text>
</comment>
<dbReference type="InterPro" id="IPR010998">
    <property type="entry name" value="Integrase_recombinase_N"/>
</dbReference>
<dbReference type="Gene3D" id="1.10.150.130">
    <property type="match status" value="1"/>
</dbReference>
<dbReference type="AlphaFoldDB" id="A0A0I9TFU1"/>
<evidence type="ECO:0008006" key="9">
    <source>
        <dbReference type="Google" id="ProtNLM"/>
    </source>
</evidence>
<dbReference type="InterPro" id="IPR011010">
    <property type="entry name" value="DNA_brk_join_enz"/>
</dbReference>
<proteinExistence type="inferred from homology"/>
<gene>
    <name evidence="7" type="ORF">ABH38_08730</name>
</gene>
<dbReference type="SUPFAM" id="SSF56349">
    <property type="entry name" value="DNA breaking-rejoining enzymes"/>
    <property type="match status" value="1"/>
</dbReference>
<dbReference type="OrthoDB" id="1822491at2"/>
<dbReference type="InterPro" id="IPR044068">
    <property type="entry name" value="CB"/>
</dbReference>
<sequence>MAWVQKLPSGRWRGLYRDASGQQKSAGTFDYKASAHKAAQQAEGVARHLPEVTTKLTVSEWLPRWQAQRAVEESTARQDDSKMRHHVLPKWGAISLAEITSEGVQVWANGLRSDGFSPSTVQKIVRLLSSILQSAVSAGVLSKNVARGTKLPKDAPSPERFLSREEAGAIRSVLEGFDQFIFDVLVGTGLRWGEAVGLHWDDVNFDQETIRIARSFDRTAKFFKPTKTHATRVVPIGSTLRGLLSDRLDAQGYGAPANLEYRDLPKPRYGLVLPNSMGNPYDGALFTHRLDAAARVATVGEGSRSRVVGHVRPHDLRHTYASWLVQDGVPIQAVRDLLGHQSLITTQRYAKLGDTQWDTVRSVLG</sequence>
<feature type="domain" description="Core-binding (CB)" evidence="6">
    <location>
        <begin position="56"/>
        <end position="136"/>
    </location>
</feature>
<dbReference type="InterPro" id="IPR050090">
    <property type="entry name" value="Tyrosine_recombinase_XerCD"/>
</dbReference>
<dbReference type="PANTHER" id="PTHR30349">
    <property type="entry name" value="PHAGE INTEGRASE-RELATED"/>
    <property type="match status" value="1"/>
</dbReference>
<dbReference type="Proteomes" id="UP000036334">
    <property type="component" value="Unassembled WGS sequence"/>
</dbReference>
<dbReference type="InterPro" id="IPR013762">
    <property type="entry name" value="Integrase-like_cat_sf"/>
</dbReference>
<evidence type="ECO:0000313" key="7">
    <source>
        <dbReference type="EMBL" id="KLO37463.1"/>
    </source>
</evidence>
<feature type="domain" description="Tyr recombinase" evidence="5">
    <location>
        <begin position="157"/>
        <end position="362"/>
    </location>
</feature>
<keyword evidence="2 4" id="KW-0238">DNA-binding</keyword>
<organism evidence="7 8">
    <name type="scientific">Mycobacterium haemophilum</name>
    <dbReference type="NCBI Taxonomy" id="29311"/>
    <lineage>
        <taxon>Bacteria</taxon>
        <taxon>Bacillati</taxon>
        <taxon>Actinomycetota</taxon>
        <taxon>Actinomycetes</taxon>
        <taxon>Mycobacteriales</taxon>
        <taxon>Mycobacteriaceae</taxon>
        <taxon>Mycobacterium</taxon>
    </lineage>
</organism>
<dbReference type="Gene3D" id="1.10.443.10">
    <property type="entry name" value="Intergrase catalytic core"/>
    <property type="match status" value="1"/>
</dbReference>
<evidence type="ECO:0000256" key="2">
    <source>
        <dbReference type="ARBA" id="ARBA00023125"/>
    </source>
</evidence>
<evidence type="ECO:0000259" key="5">
    <source>
        <dbReference type="PROSITE" id="PS51898"/>
    </source>
</evidence>
<dbReference type="GO" id="GO:0006310">
    <property type="term" value="P:DNA recombination"/>
    <property type="evidence" value="ECO:0007669"/>
    <property type="project" value="UniProtKB-KW"/>
</dbReference>
<evidence type="ECO:0000256" key="3">
    <source>
        <dbReference type="ARBA" id="ARBA00023172"/>
    </source>
</evidence>
<dbReference type="PROSITE" id="PS51900">
    <property type="entry name" value="CB"/>
    <property type="match status" value="1"/>
</dbReference>
<protein>
    <recommendedName>
        <fullName evidence="9">Integrase</fullName>
    </recommendedName>
</protein>
<evidence type="ECO:0000259" key="6">
    <source>
        <dbReference type="PROSITE" id="PS51900"/>
    </source>
</evidence>
<evidence type="ECO:0000256" key="4">
    <source>
        <dbReference type="PROSITE-ProRule" id="PRU01248"/>
    </source>
</evidence>